<feature type="region of interest" description="Disordered" evidence="1">
    <location>
        <begin position="33"/>
        <end position="60"/>
    </location>
</feature>
<name>A0A0D0DIE9_9AGAM</name>
<sequence>MFKFSHIFWLPRYIKMPGESQRMKRQGLRDFAGEIPSPWHNPLSEIRKSLEASERPGPRA</sequence>
<dbReference type="EMBL" id="KN825473">
    <property type="protein sequence ID" value="KIK90773.1"/>
    <property type="molecule type" value="Genomic_DNA"/>
</dbReference>
<reference evidence="3" key="2">
    <citation type="submission" date="2015-01" db="EMBL/GenBank/DDBJ databases">
        <title>Evolutionary Origins and Diversification of the Mycorrhizal Mutualists.</title>
        <authorList>
            <consortium name="DOE Joint Genome Institute"/>
            <consortium name="Mycorrhizal Genomics Consortium"/>
            <person name="Kohler A."/>
            <person name="Kuo A."/>
            <person name="Nagy L.G."/>
            <person name="Floudas D."/>
            <person name="Copeland A."/>
            <person name="Barry K.W."/>
            <person name="Cichocki N."/>
            <person name="Veneault-Fourrey C."/>
            <person name="LaButti K."/>
            <person name="Lindquist E.A."/>
            <person name="Lipzen A."/>
            <person name="Lundell T."/>
            <person name="Morin E."/>
            <person name="Murat C."/>
            <person name="Riley R."/>
            <person name="Ohm R."/>
            <person name="Sun H."/>
            <person name="Tunlid A."/>
            <person name="Henrissat B."/>
            <person name="Grigoriev I.V."/>
            <person name="Hibbett D.S."/>
            <person name="Martin F."/>
        </authorList>
    </citation>
    <scope>NUCLEOTIDE SEQUENCE [LARGE SCALE GENOMIC DNA]</scope>
    <source>
        <strain evidence="3">Ve08.2h10</strain>
    </source>
</reference>
<keyword evidence="3" id="KW-1185">Reference proteome</keyword>
<protein>
    <submittedName>
        <fullName evidence="2">Uncharacterized protein</fullName>
    </submittedName>
</protein>
<dbReference type="Proteomes" id="UP000054538">
    <property type="component" value="Unassembled WGS sequence"/>
</dbReference>
<accession>A0A0D0DIE9</accession>
<feature type="compositionally biased region" description="Basic and acidic residues" evidence="1">
    <location>
        <begin position="45"/>
        <end position="60"/>
    </location>
</feature>
<gene>
    <name evidence="2" type="ORF">PAXRUDRAFT_151170</name>
</gene>
<evidence type="ECO:0000256" key="1">
    <source>
        <dbReference type="SAM" id="MobiDB-lite"/>
    </source>
</evidence>
<proteinExistence type="predicted"/>
<reference evidence="2 3" key="1">
    <citation type="submission" date="2014-04" db="EMBL/GenBank/DDBJ databases">
        <authorList>
            <consortium name="DOE Joint Genome Institute"/>
            <person name="Kuo A."/>
            <person name="Kohler A."/>
            <person name="Jargeat P."/>
            <person name="Nagy L.G."/>
            <person name="Floudas D."/>
            <person name="Copeland A."/>
            <person name="Barry K.W."/>
            <person name="Cichocki N."/>
            <person name="Veneault-Fourrey C."/>
            <person name="LaButti K."/>
            <person name="Lindquist E.A."/>
            <person name="Lipzen A."/>
            <person name="Lundell T."/>
            <person name="Morin E."/>
            <person name="Murat C."/>
            <person name="Sun H."/>
            <person name="Tunlid A."/>
            <person name="Henrissat B."/>
            <person name="Grigoriev I.V."/>
            <person name="Hibbett D.S."/>
            <person name="Martin F."/>
            <person name="Nordberg H.P."/>
            <person name="Cantor M.N."/>
            <person name="Hua S.X."/>
        </authorList>
    </citation>
    <scope>NUCLEOTIDE SEQUENCE [LARGE SCALE GENOMIC DNA]</scope>
    <source>
        <strain evidence="2 3">Ve08.2h10</strain>
    </source>
</reference>
<dbReference type="AlphaFoldDB" id="A0A0D0DIE9"/>
<dbReference type="InParanoid" id="A0A0D0DIE9"/>
<organism evidence="2 3">
    <name type="scientific">Paxillus rubicundulus Ve08.2h10</name>
    <dbReference type="NCBI Taxonomy" id="930991"/>
    <lineage>
        <taxon>Eukaryota</taxon>
        <taxon>Fungi</taxon>
        <taxon>Dikarya</taxon>
        <taxon>Basidiomycota</taxon>
        <taxon>Agaricomycotina</taxon>
        <taxon>Agaricomycetes</taxon>
        <taxon>Agaricomycetidae</taxon>
        <taxon>Boletales</taxon>
        <taxon>Paxilineae</taxon>
        <taxon>Paxillaceae</taxon>
        <taxon>Paxillus</taxon>
    </lineage>
</organism>
<evidence type="ECO:0000313" key="2">
    <source>
        <dbReference type="EMBL" id="KIK90773.1"/>
    </source>
</evidence>
<dbReference type="HOGENOM" id="CLU_2942476_0_0_1"/>
<evidence type="ECO:0000313" key="3">
    <source>
        <dbReference type="Proteomes" id="UP000054538"/>
    </source>
</evidence>